<sequence>MIILPATNTILRQTVFKRLSQNKKEACEFTFSDFDSVSFRVSTPLEDKESLFIEMNVPFWEDIKDVGAQEGLEKFYGDFLESVENQTVRLKVAIDDFKDEEKSEEFSELVSNMKNNIICEVLKIRFRTVKAQAPPKAIAKIALREDTTIFVQSLNDRIFVHFALTFEGKTDKIIGNLFMSEFVETKRKLGAAPLCAFSSSPPLKLKSEIDENKYKDRTFLTLTLLPKHVETEEKITSAAESMLGFRQFISYHIKSSKSYFHQRMRAQVELMLKILNRAKVEKEKKSKTYSGKTFKR</sequence>
<keyword evidence="3 6" id="KW-0963">Cytoplasm</keyword>
<evidence type="ECO:0000256" key="4">
    <source>
        <dbReference type="ARBA" id="ARBA00023203"/>
    </source>
</evidence>
<reference evidence="7 8" key="1">
    <citation type="journal article" date="2024" name="BMC Biol.">
        <title>Comparative genomics of Ascetosporea gives new insight into the evolutionary basis for animal parasitism in Rhizaria.</title>
        <authorList>
            <person name="Hiltunen Thoren M."/>
            <person name="Onut-Brannstrom I."/>
            <person name="Alfjorden A."/>
            <person name="Peckova H."/>
            <person name="Swords F."/>
            <person name="Hooper C."/>
            <person name="Holzer A.S."/>
            <person name="Bass D."/>
            <person name="Burki F."/>
        </authorList>
    </citation>
    <scope>NUCLEOTIDE SEQUENCE [LARGE SCALE GENOMIC DNA]</scope>
    <source>
        <strain evidence="7">20-A016</strain>
    </source>
</reference>
<evidence type="ECO:0000256" key="5">
    <source>
        <dbReference type="ARBA" id="ARBA00023212"/>
    </source>
</evidence>
<comment type="similarity">
    <text evidence="2 6">Belongs to the ARPC2 family.</text>
</comment>
<keyword evidence="8" id="KW-1185">Reference proteome</keyword>
<keyword evidence="4 6" id="KW-0009">Actin-binding</keyword>
<comment type="caution">
    <text evidence="7">The sequence shown here is derived from an EMBL/GenBank/DDBJ whole genome shotgun (WGS) entry which is preliminary data.</text>
</comment>
<comment type="subcellular location">
    <subcellularLocation>
        <location evidence="1 6">Cytoplasm</location>
        <location evidence="1 6">Cytoskeleton</location>
    </subcellularLocation>
</comment>
<dbReference type="Gene3D" id="3.30.1460.20">
    <property type="match status" value="2"/>
</dbReference>
<dbReference type="PANTHER" id="PTHR12058">
    <property type="entry name" value="ARP2/3 COMPLEX 34 KDA SUBUNIT"/>
    <property type="match status" value="1"/>
</dbReference>
<dbReference type="SUPFAM" id="SSF69645">
    <property type="entry name" value="Arp2/3 complex subunits"/>
    <property type="match status" value="2"/>
</dbReference>
<dbReference type="PANTHER" id="PTHR12058:SF0">
    <property type="entry name" value="ACTIN-RELATED PROTEIN 2_3 COMPLEX SUBUNIT 2"/>
    <property type="match status" value="1"/>
</dbReference>
<keyword evidence="5 6" id="KW-0206">Cytoskeleton</keyword>
<evidence type="ECO:0000313" key="7">
    <source>
        <dbReference type="EMBL" id="MES1921598.1"/>
    </source>
</evidence>
<dbReference type="EMBL" id="JBDODL010001531">
    <property type="protein sequence ID" value="MES1921598.1"/>
    <property type="molecule type" value="Genomic_DNA"/>
</dbReference>
<organism evidence="7 8">
    <name type="scientific">Bonamia ostreae</name>
    <dbReference type="NCBI Taxonomy" id="126728"/>
    <lineage>
        <taxon>Eukaryota</taxon>
        <taxon>Sar</taxon>
        <taxon>Rhizaria</taxon>
        <taxon>Endomyxa</taxon>
        <taxon>Ascetosporea</taxon>
        <taxon>Haplosporida</taxon>
        <taxon>Bonamia</taxon>
    </lineage>
</organism>
<dbReference type="Proteomes" id="UP001439008">
    <property type="component" value="Unassembled WGS sequence"/>
</dbReference>
<name>A0ABV2APJ8_9EUKA</name>
<comment type="function">
    <text evidence="6">Functions as actin-binding component of the Arp2/3 complex which is involved in regulation of actin polymerization and together with an activating nucleation-promoting factor (NPF) mediates the formation of branched actin networks.</text>
</comment>
<dbReference type="InterPro" id="IPR034666">
    <property type="entry name" value="ARPC2/4"/>
</dbReference>
<protein>
    <recommendedName>
        <fullName evidence="6">Arp2/3 complex 34 kDa subunit</fullName>
    </recommendedName>
</protein>
<dbReference type="InterPro" id="IPR007188">
    <property type="entry name" value="ARPC2"/>
</dbReference>
<evidence type="ECO:0000256" key="6">
    <source>
        <dbReference type="RuleBase" id="RU364015"/>
    </source>
</evidence>
<evidence type="ECO:0000256" key="2">
    <source>
        <dbReference type="ARBA" id="ARBA00007192"/>
    </source>
</evidence>
<dbReference type="Pfam" id="PF04045">
    <property type="entry name" value="P34-Arc"/>
    <property type="match status" value="1"/>
</dbReference>
<comment type="subunit">
    <text evidence="6">Component of the Arp2/3 complex.</text>
</comment>
<evidence type="ECO:0000256" key="3">
    <source>
        <dbReference type="ARBA" id="ARBA00022490"/>
    </source>
</evidence>
<gene>
    <name evidence="7" type="primary">ARC35</name>
    <name evidence="7" type="ORF">MHBO_003129</name>
</gene>
<accession>A0ABV2APJ8</accession>
<proteinExistence type="inferred from homology"/>
<evidence type="ECO:0000256" key="1">
    <source>
        <dbReference type="ARBA" id="ARBA00004245"/>
    </source>
</evidence>
<evidence type="ECO:0000313" key="8">
    <source>
        <dbReference type="Proteomes" id="UP001439008"/>
    </source>
</evidence>